<dbReference type="Proteomes" id="UP000613743">
    <property type="component" value="Unassembled WGS sequence"/>
</dbReference>
<reference evidence="1" key="1">
    <citation type="journal article" date="2014" name="Int. J. Syst. Evol. Microbiol.">
        <title>Complete genome sequence of Corynebacterium casei LMG S-19264T (=DSM 44701T), isolated from a smear-ripened cheese.</title>
        <authorList>
            <consortium name="US DOE Joint Genome Institute (JGI-PGF)"/>
            <person name="Walter F."/>
            <person name="Albersmeier A."/>
            <person name="Kalinowski J."/>
            <person name="Ruckert C."/>
        </authorList>
    </citation>
    <scope>NUCLEOTIDE SEQUENCE</scope>
    <source>
        <strain evidence="1">JCM 30804</strain>
    </source>
</reference>
<dbReference type="RefSeq" id="WP_188923092.1">
    <property type="nucleotide sequence ID" value="NZ_BMPZ01000020.1"/>
</dbReference>
<evidence type="ECO:0000313" key="2">
    <source>
        <dbReference type="Proteomes" id="UP000613743"/>
    </source>
</evidence>
<gene>
    <name evidence="1" type="ORF">GCM10009332_33430</name>
</gene>
<accession>A0A917K1G4</accession>
<proteinExistence type="predicted"/>
<protein>
    <submittedName>
        <fullName evidence="1">Uncharacterized protein</fullName>
    </submittedName>
</protein>
<dbReference type="AlphaFoldDB" id="A0A917K1G4"/>
<sequence length="150" mass="16979">MKNIGFNFTTNDFRYCVIEKDGDNVALLDKNKIVYPKALDVTSMSGWLETQICLLLDNHNPNQVGYKLPLVLKSTKPIQNSLFPLGILNLCCHKRNISASHFTSQGINATKFGLAKKDDVYKYVDDNLGMHPPYWDKPTKDAALVAWFLL</sequence>
<keyword evidence="2" id="KW-1185">Reference proteome</keyword>
<name>A0A917K1G4_9GAMM</name>
<dbReference type="EMBL" id="BMPZ01000020">
    <property type="protein sequence ID" value="GGI93498.1"/>
    <property type="molecule type" value="Genomic_DNA"/>
</dbReference>
<comment type="caution">
    <text evidence="1">The sequence shown here is derived from an EMBL/GenBank/DDBJ whole genome shotgun (WGS) entry which is preliminary data.</text>
</comment>
<dbReference type="InterPro" id="IPR036397">
    <property type="entry name" value="RNaseH_sf"/>
</dbReference>
<organism evidence="1 2">
    <name type="scientific">Shewanella gelidii</name>
    <dbReference type="NCBI Taxonomy" id="1642821"/>
    <lineage>
        <taxon>Bacteria</taxon>
        <taxon>Pseudomonadati</taxon>
        <taxon>Pseudomonadota</taxon>
        <taxon>Gammaproteobacteria</taxon>
        <taxon>Alteromonadales</taxon>
        <taxon>Shewanellaceae</taxon>
        <taxon>Shewanella</taxon>
    </lineage>
</organism>
<dbReference type="Gene3D" id="3.30.420.10">
    <property type="entry name" value="Ribonuclease H-like superfamily/Ribonuclease H"/>
    <property type="match status" value="1"/>
</dbReference>
<dbReference type="GO" id="GO:0003676">
    <property type="term" value="F:nucleic acid binding"/>
    <property type="evidence" value="ECO:0007669"/>
    <property type="project" value="InterPro"/>
</dbReference>
<evidence type="ECO:0000313" key="1">
    <source>
        <dbReference type="EMBL" id="GGI93498.1"/>
    </source>
</evidence>
<reference evidence="1" key="2">
    <citation type="submission" date="2020-09" db="EMBL/GenBank/DDBJ databases">
        <authorList>
            <person name="Sun Q."/>
            <person name="Ohkuma M."/>
        </authorList>
    </citation>
    <scope>NUCLEOTIDE SEQUENCE</scope>
    <source>
        <strain evidence="1">JCM 30804</strain>
    </source>
</reference>